<keyword evidence="2" id="KW-1185">Reference proteome</keyword>
<dbReference type="AlphaFoldDB" id="D3B8Y6"/>
<dbReference type="Pfam" id="PF08584">
    <property type="entry name" value="Ribonuc_P_40"/>
    <property type="match status" value="2"/>
</dbReference>
<evidence type="ECO:0000313" key="1">
    <source>
        <dbReference type="EMBL" id="EFA82025.1"/>
    </source>
</evidence>
<dbReference type="Proteomes" id="UP000001396">
    <property type="component" value="Unassembled WGS sequence"/>
</dbReference>
<gene>
    <name evidence="1" type="primary">drpp40</name>
    <name evidence="1" type="ORF">PPL_04930</name>
</gene>
<reference evidence="1 2" key="1">
    <citation type="journal article" date="2011" name="Genome Res.">
        <title>Phylogeny-wide analysis of social amoeba genomes highlights ancient origins for complex intercellular communication.</title>
        <authorList>
            <person name="Heidel A.J."/>
            <person name="Lawal H.M."/>
            <person name="Felder M."/>
            <person name="Schilde C."/>
            <person name="Helps N.R."/>
            <person name="Tunggal B."/>
            <person name="Rivero F."/>
            <person name="John U."/>
            <person name="Schleicher M."/>
            <person name="Eichinger L."/>
            <person name="Platzer M."/>
            <person name="Noegel A.A."/>
            <person name="Schaap P."/>
            <person name="Gloeckner G."/>
        </authorList>
    </citation>
    <scope>NUCLEOTIDE SEQUENCE [LARGE SCALE GENOMIC DNA]</scope>
    <source>
        <strain evidence="2">ATCC 26659 / Pp 5 / PN500</strain>
    </source>
</reference>
<protein>
    <submittedName>
        <fullName evidence="1">RNase P protein subunit</fullName>
    </submittedName>
</protein>
<dbReference type="GO" id="GO:0000447">
    <property type="term" value="P:endonucleolytic cleavage in ITS1 to separate SSU-rRNA from 5.8S rRNA and LSU-rRNA from tricistronic rRNA transcript (SSU-rRNA, 5.8S rRNA, LSU-rRNA)"/>
    <property type="evidence" value="ECO:0007669"/>
    <property type="project" value="TreeGrafter"/>
</dbReference>
<dbReference type="PANTHER" id="PTHR15396">
    <property type="entry name" value="RIBONUCLEASE P PROTEIN SUBUNIT P40"/>
    <property type="match status" value="1"/>
</dbReference>
<dbReference type="GO" id="GO:0004526">
    <property type="term" value="F:ribonuclease P activity"/>
    <property type="evidence" value="ECO:0007669"/>
    <property type="project" value="TreeGrafter"/>
</dbReference>
<dbReference type="GO" id="GO:0000171">
    <property type="term" value="F:ribonuclease MRP activity"/>
    <property type="evidence" value="ECO:0007669"/>
    <property type="project" value="TreeGrafter"/>
</dbReference>
<dbReference type="InParanoid" id="D3B8Y6"/>
<dbReference type="GeneID" id="31360416"/>
<organism evidence="1 2">
    <name type="scientific">Heterostelium pallidum (strain ATCC 26659 / Pp 5 / PN500)</name>
    <name type="common">Cellular slime mold</name>
    <name type="synonym">Polysphondylium pallidum</name>
    <dbReference type="NCBI Taxonomy" id="670386"/>
    <lineage>
        <taxon>Eukaryota</taxon>
        <taxon>Amoebozoa</taxon>
        <taxon>Evosea</taxon>
        <taxon>Eumycetozoa</taxon>
        <taxon>Dictyostelia</taxon>
        <taxon>Acytosteliales</taxon>
        <taxon>Acytosteliaceae</taxon>
        <taxon>Heterostelium</taxon>
    </lineage>
</organism>
<dbReference type="EMBL" id="ADBJ01000021">
    <property type="protein sequence ID" value="EFA82025.1"/>
    <property type="molecule type" value="Genomic_DNA"/>
</dbReference>
<accession>D3B8Y6</accession>
<dbReference type="InterPro" id="IPR013893">
    <property type="entry name" value="RNase_P_Rpp40"/>
</dbReference>
<dbReference type="RefSeq" id="XP_020434142.1">
    <property type="nucleotide sequence ID" value="XM_020575826.1"/>
</dbReference>
<dbReference type="GO" id="GO:0000172">
    <property type="term" value="C:ribonuclease MRP complex"/>
    <property type="evidence" value="ECO:0007669"/>
    <property type="project" value="TreeGrafter"/>
</dbReference>
<dbReference type="PANTHER" id="PTHR15396:SF1">
    <property type="entry name" value="RIBONUCLEASE P PROTEIN SUBUNIT P40"/>
    <property type="match status" value="1"/>
</dbReference>
<evidence type="ECO:0000313" key="2">
    <source>
        <dbReference type="Proteomes" id="UP000001396"/>
    </source>
</evidence>
<dbReference type="STRING" id="670386.D3B8Y6"/>
<sequence>MSSRFKFTTGTSSIVGSDPKTLGKILLRRSKFENQTVFNEIDHLRTYIYTHWFNQTISIIIAFKNNNNNNNNSNESKQSSSNKNTLSSQSSVKLQIESELSSIFGERISTSTPFNSFYCIDVTLDLLISQSFLNTYIKPGGFYALSQLNRLDDGNVVAFLPDSKIILNVDKETYQQLGLSGRASKLTSDSRYIIVLDCKSKDFLPESATYKRIQWCFKDRLSTVRLISFALNNDGKLKEIQFPEGTANIKVLPNSRRQSVDKYRVPVLHNSAAAVAFEQLDKLSQCDFINGWNEYIGMILCGVQADEKAEVGSVAPDGNDSYRVGECFVGSVSGMVHGFADSPVSWNQNEHGYEVNGDNDYSIILNNNNEYWTLSTINSADTYS</sequence>
<proteinExistence type="predicted"/>
<name>D3B8Y6_HETP5</name>
<dbReference type="GO" id="GO:0001682">
    <property type="term" value="P:tRNA 5'-leader removal"/>
    <property type="evidence" value="ECO:0007669"/>
    <property type="project" value="InterPro"/>
</dbReference>
<dbReference type="FunCoup" id="D3B8Y6">
    <property type="interactions" value="59"/>
</dbReference>
<comment type="caution">
    <text evidence="1">The sequence shown here is derived from an EMBL/GenBank/DDBJ whole genome shotgun (WGS) entry which is preliminary data.</text>
</comment>
<dbReference type="GO" id="GO:0030681">
    <property type="term" value="C:multimeric ribonuclease P complex"/>
    <property type="evidence" value="ECO:0007669"/>
    <property type="project" value="TreeGrafter"/>
</dbReference>
<dbReference type="OMA" id="VWGFADT"/>